<evidence type="ECO:0000313" key="2">
    <source>
        <dbReference type="EMBL" id="SPQ95193.1"/>
    </source>
</evidence>
<dbReference type="Proteomes" id="UP000290189">
    <property type="component" value="Unassembled WGS sequence"/>
</dbReference>
<reference evidence="2 3" key="1">
    <citation type="submission" date="2018-03" db="EMBL/GenBank/DDBJ databases">
        <authorList>
            <person name="Fogelqvist J."/>
        </authorList>
    </citation>
    <scope>NUCLEOTIDE SEQUENCE [LARGE SCALE GENOMIC DNA]</scope>
</reference>
<proteinExistence type="predicted"/>
<sequence length="301" mass="33134">MPRRRVGRPGVGWRANLLGVRWRFLSERAAATHPPASASDDIGRALMENLHVDTRGYESLLLDGDLHIKIEDSQRDDDDVNGAAPLSGTDRSPVRASVSSFADASVEDTGQNGDDGNDNEEMDDVCTDAETSGGDSDGYSHDQPTRSRSPSPVIIWRPSARVQLCHDVPPDLKSVFTTKQPSAKPPCQTVTRNTSPQTSRRSHRHRRQTVFPGSTFGGTRTYRKKPSGGRMPIDDDVDDDNASDDGTRLAMSDADRQRLAAVTAQIPNLFISKAYKVFIKEQKEGGDTRVPYYLKSTPELR</sequence>
<dbReference type="EMBL" id="OVEO01000003">
    <property type="protein sequence ID" value="SPQ95193.1"/>
    <property type="molecule type" value="Genomic_DNA"/>
</dbReference>
<feature type="compositionally biased region" description="Acidic residues" evidence="1">
    <location>
        <begin position="115"/>
        <end position="127"/>
    </location>
</feature>
<gene>
    <name evidence="2" type="ORF">PLBR_LOCUS2408</name>
</gene>
<keyword evidence="2" id="KW-0496">Mitochondrion</keyword>
<geneLocation type="mitochondrion" evidence="2"/>
<accession>A0A3P3Y4U0</accession>
<dbReference type="AlphaFoldDB" id="A0A3P3Y4U0"/>
<feature type="region of interest" description="Disordered" evidence="1">
    <location>
        <begin position="73"/>
        <end position="154"/>
    </location>
</feature>
<organism evidence="2 3">
    <name type="scientific">Plasmodiophora brassicae</name>
    <name type="common">Clubroot disease agent</name>
    <dbReference type="NCBI Taxonomy" id="37360"/>
    <lineage>
        <taxon>Eukaryota</taxon>
        <taxon>Sar</taxon>
        <taxon>Rhizaria</taxon>
        <taxon>Endomyxa</taxon>
        <taxon>Phytomyxea</taxon>
        <taxon>Plasmodiophorida</taxon>
        <taxon>Plasmodiophoridae</taxon>
        <taxon>Plasmodiophora</taxon>
    </lineage>
</organism>
<feature type="compositionally biased region" description="Acidic residues" evidence="1">
    <location>
        <begin position="234"/>
        <end position="243"/>
    </location>
</feature>
<evidence type="ECO:0000313" key="3">
    <source>
        <dbReference type="Proteomes" id="UP000290189"/>
    </source>
</evidence>
<evidence type="ECO:0000256" key="1">
    <source>
        <dbReference type="SAM" id="MobiDB-lite"/>
    </source>
</evidence>
<protein>
    <submittedName>
        <fullName evidence="2">Uncharacterized protein</fullName>
    </submittedName>
</protein>
<name>A0A3P3Y4U0_PLABS</name>
<feature type="region of interest" description="Disordered" evidence="1">
    <location>
        <begin position="173"/>
        <end position="246"/>
    </location>
</feature>